<evidence type="ECO:0000313" key="2">
    <source>
        <dbReference type="Proteomes" id="UP000268093"/>
    </source>
</evidence>
<dbReference type="Proteomes" id="UP000268093">
    <property type="component" value="Unassembled WGS sequence"/>
</dbReference>
<reference evidence="1 2" key="1">
    <citation type="journal article" date="2018" name="New Phytol.">
        <title>Phylogenomics of Endogonaceae and evolution of mycorrhizas within Mucoromycota.</title>
        <authorList>
            <person name="Chang Y."/>
            <person name="Desiro A."/>
            <person name="Na H."/>
            <person name="Sandor L."/>
            <person name="Lipzen A."/>
            <person name="Clum A."/>
            <person name="Barry K."/>
            <person name="Grigoriev I.V."/>
            <person name="Martin F.M."/>
            <person name="Stajich J.E."/>
            <person name="Smith M.E."/>
            <person name="Bonito G."/>
            <person name="Spatafora J.W."/>
        </authorList>
    </citation>
    <scope>NUCLEOTIDE SEQUENCE [LARGE SCALE GENOMIC DNA]</scope>
    <source>
        <strain evidence="1 2">GMNB39</strain>
    </source>
</reference>
<comment type="caution">
    <text evidence="1">The sequence shown here is derived from an EMBL/GenBank/DDBJ whole genome shotgun (WGS) entry which is preliminary data.</text>
</comment>
<evidence type="ECO:0000313" key="1">
    <source>
        <dbReference type="EMBL" id="RUP35237.1"/>
    </source>
</evidence>
<dbReference type="EMBL" id="RBNI01013262">
    <property type="protein sequence ID" value="RUP35237.1"/>
    <property type="molecule type" value="Genomic_DNA"/>
</dbReference>
<dbReference type="AlphaFoldDB" id="A0A433C9M2"/>
<protein>
    <submittedName>
        <fullName evidence="1">Uncharacterized protein</fullName>
    </submittedName>
</protein>
<accession>A0A433C9M2</accession>
<organism evidence="1 2">
    <name type="scientific">Jimgerdemannia flammicorona</name>
    <dbReference type="NCBI Taxonomy" id="994334"/>
    <lineage>
        <taxon>Eukaryota</taxon>
        <taxon>Fungi</taxon>
        <taxon>Fungi incertae sedis</taxon>
        <taxon>Mucoromycota</taxon>
        <taxon>Mucoromycotina</taxon>
        <taxon>Endogonomycetes</taxon>
        <taxon>Endogonales</taxon>
        <taxon>Endogonaceae</taxon>
        <taxon>Jimgerdemannia</taxon>
    </lineage>
</organism>
<name>A0A433C9M2_9FUNG</name>
<keyword evidence="2" id="KW-1185">Reference proteome</keyword>
<sequence>MCVLLQYILTQVLAIPILRFWPRMKKDDPYIAQFVTDVLKERIRSGTRRERHPQDHHQGK</sequence>
<proteinExistence type="predicted"/>
<gene>
    <name evidence="1" type="ORF">BC936DRAFT_138507</name>
</gene>